<proteinExistence type="predicted"/>
<accession>A0AA49K216</accession>
<dbReference type="RefSeq" id="WP_367885881.1">
    <property type="nucleotide sequence ID" value="NZ_CP130612.1"/>
</dbReference>
<dbReference type="Proteomes" id="UP001229955">
    <property type="component" value="Chromosome"/>
</dbReference>
<name>A0AA49K216_9BACT</name>
<keyword evidence="1" id="KW-1133">Transmembrane helix</keyword>
<feature type="transmembrane region" description="Helical" evidence="1">
    <location>
        <begin position="161"/>
        <end position="184"/>
    </location>
</feature>
<organism evidence="3 4">
    <name type="scientific">Pseudogemmatithrix spongiicola</name>
    <dbReference type="NCBI Taxonomy" id="3062599"/>
    <lineage>
        <taxon>Bacteria</taxon>
        <taxon>Pseudomonadati</taxon>
        <taxon>Gemmatimonadota</taxon>
        <taxon>Gemmatimonadia</taxon>
        <taxon>Gemmatimonadales</taxon>
        <taxon>Gemmatimonadaceae</taxon>
        <taxon>Pseudogemmatithrix</taxon>
    </lineage>
</organism>
<gene>
    <name evidence="2" type="ORF">Strain138_002331</name>
    <name evidence="3" type="ORF">Strain318_002330</name>
</gene>
<dbReference type="EMBL" id="CP130613">
    <property type="protein sequence ID" value="WKW15923.1"/>
    <property type="molecule type" value="Genomic_DNA"/>
</dbReference>
<dbReference type="EMBL" id="CP130612">
    <property type="protein sequence ID" value="WKW13017.1"/>
    <property type="molecule type" value="Genomic_DNA"/>
</dbReference>
<dbReference type="KEGG" id="pspc:Strain318_002330"/>
<dbReference type="AlphaFoldDB" id="A0AA49K216"/>
<keyword evidence="4" id="KW-1185">Reference proteome</keyword>
<evidence type="ECO:0000256" key="1">
    <source>
        <dbReference type="SAM" id="Phobius"/>
    </source>
</evidence>
<reference evidence="3" key="1">
    <citation type="submission" date="2023-07" db="EMBL/GenBank/DDBJ databases">
        <authorList>
            <person name="Haufschild T."/>
            <person name="Kallscheuer N."/>
            <person name="Hammer J."/>
            <person name="Kohn T."/>
            <person name="Kabuu M."/>
            <person name="Jogler M."/>
            <person name="Wohfarth N."/>
            <person name="Heuer A."/>
            <person name="Rohde M."/>
            <person name="van Teeseling M.C.F."/>
            <person name="Jogler C."/>
        </authorList>
    </citation>
    <scope>NUCLEOTIDE SEQUENCE</scope>
    <source>
        <strain evidence="2">Strain 138</strain>
        <strain evidence="3">Strain 318</strain>
    </source>
</reference>
<feature type="transmembrane region" description="Helical" evidence="1">
    <location>
        <begin position="95"/>
        <end position="116"/>
    </location>
</feature>
<evidence type="ECO:0000313" key="4">
    <source>
        <dbReference type="Proteomes" id="UP001229955"/>
    </source>
</evidence>
<accession>A0AA49Q5K1</accession>
<protein>
    <submittedName>
        <fullName evidence="3">Uncharacterized protein</fullName>
    </submittedName>
</protein>
<feature type="transmembrane region" description="Helical" evidence="1">
    <location>
        <begin position="128"/>
        <end position="149"/>
    </location>
</feature>
<evidence type="ECO:0000313" key="2">
    <source>
        <dbReference type="EMBL" id="WKW13017.1"/>
    </source>
</evidence>
<keyword evidence="1" id="KW-0812">Transmembrane</keyword>
<evidence type="ECO:0000313" key="3">
    <source>
        <dbReference type="EMBL" id="WKW15923.1"/>
    </source>
</evidence>
<keyword evidence="1" id="KW-0472">Membrane</keyword>
<sequence>MPTYAVLLFAALLDTTGAGVPVEPAQPRIPTPLELARTAKAQDDEPSDWYYRRLKVHRVSSYAMLPLFALQYAAGAQLYDKGEDAADWAEDWHGVGAATIAGVFAINVVTGVPNLIEIWNEPRDRKRRLFHASAMLVAAAGFTATGIIADEAEDGPSGRRLHRNVAIGSMGVATVGYLSMLDIFRRD</sequence>